<evidence type="ECO:0000256" key="5">
    <source>
        <dbReference type="ARBA" id="ARBA00022692"/>
    </source>
</evidence>
<evidence type="ECO:0000256" key="6">
    <source>
        <dbReference type="ARBA" id="ARBA00022781"/>
    </source>
</evidence>
<reference evidence="13 14" key="1">
    <citation type="journal article" date="2018" name="PLoS Genet.">
        <title>Population sequencing reveals clonal diversity and ancestral inbreeding in the grapevine cultivar Chardonnay.</title>
        <authorList>
            <person name="Roach M.J."/>
            <person name="Johnson D.L."/>
            <person name="Bohlmann J."/>
            <person name="van Vuuren H.J."/>
            <person name="Jones S.J."/>
            <person name="Pretorius I.S."/>
            <person name="Schmidt S.A."/>
            <person name="Borneman A.R."/>
        </authorList>
    </citation>
    <scope>NUCLEOTIDE SEQUENCE [LARGE SCALE GENOMIC DNA]</scope>
    <source>
        <strain evidence="14">cv. Chardonnay</strain>
        <tissue evidence="13">Leaf</tissue>
    </source>
</reference>
<dbReference type="PANTHER" id="PTHR33650:SF1">
    <property type="entry name" value="CHLOROPLAST ENVELOPE MEMBRANE PROTEIN"/>
    <property type="match status" value="1"/>
</dbReference>
<dbReference type="PANTHER" id="PTHR33650">
    <property type="entry name" value="CHLOROPLAST ENVELOPE MEMBRANE PROTEIN-RELATED"/>
    <property type="match status" value="1"/>
</dbReference>
<evidence type="ECO:0000313" key="13">
    <source>
        <dbReference type="EMBL" id="RVW88779.1"/>
    </source>
</evidence>
<feature type="region of interest" description="Disordered" evidence="12">
    <location>
        <begin position="129"/>
        <end position="153"/>
    </location>
</feature>
<evidence type="ECO:0000313" key="14">
    <source>
        <dbReference type="Proteomes" id="UP000288805"/>
    </source>
</evidence>
<dbReference type="Proteomes" id="UP000288805">
    <property type="component" value="Unassembled WGS sequence"/>
</dbReference>
<comment type="similarity">
    <text evidence="11">Belongs to the CemA family.</text>
</comment>
<gene>
    <name evidence="13" type="ORF">CK203_034728</name>
</gene>
<keyword evidence="3" id="KW-0050">Antiport</keyword>
<dbReference type="EMBL" id="QGNW01000170">
    <property type="protein sequence ID" value="RVW88779.1"/>
    <property type="molecule type" value="Genomic_DNA"/>
</dbReference>
<evidence type="ECO:0000256" key="9">
    <source>
        <dbReference type="ARBA" id="ARBA00023065"/>
    </source>
</evidence>
<dbReference type="GO" id="GO:0006813">
    <property type="term" value="P:potassium ion transport"/>
    <property type="evidence" value="ECO:0007669"/>
    <property type="project" value="UniProtKB-KW"/>
</dbReference>
<evidence type="ECO:0000256" key="10">
    <source>
        <dbReference type="ARBA" id="ARBA00023136"/>
    </source>
</evidence>
<keyword evidence="6" id="KW-0375">Hydrogen ion transport</keyword>
<evidence type="ECO:0000256" key="2">
    <source>
        <dbReference type="ARBA" id="ARBA00022448"/>
    </source>
</evidence>
<keyword evidence="5" id="KW-0812">Transmembrane</keyword>
<evidence type="ECO:0000256" key="12">
    <source>
        <dbReference type="SAM" id="MobiDB-lite"/>
    </source>
</evidence>
<evidence type="ECO:0000256" key="8">
    <source>
        <dbReference type="ARBA" id="ARBA00022989"/>
    </source>
</evidence>
<comment type="subcellular location">
    <subcellularLocation>
        <location evidence="1">Membrane</location>
        <topology evidence="1">Multi-pass membrane protein</topology>
    </subcellularLocation>
</comment>
<evidence type="ECO:0000256" key="7">
    <source>
        <dbReference type="ARBA" id="ARBA00022958"/>
    </source>
</evidence>
<organism evidence="13 14">
    <name type="scientific">Vitis vinifera</name>
    <name type="common">Grape</name>
    <dbReference type="NCBI Taxonomy" id="29760"/>
    <lineage>
        <taxon>Eukaryota</taxon>
        <taxon>Viridiplantae</taxon>
        <taxon>Streptophyta</taxon>
        <taxon>Embryophyta</taxon>
        <taxon>Tracheophyta</taxon>
        <taxon>Spermatophyta</taxon>
        <taxon>Magnoliopsida</taxon>
        <taxon>eudicotyledons</taxon>
        <taxon>Gunneridae</taxon>
        <taxon>Pentapetalae</taxon>
        <taxon>rosids</taxon>
        <taxon>Vitales</taxon>
        <taxon>Vitaceae</taxon>
        <taxon>Viteae</taxon>
        <taxon>Vitis</taxon>
    </lineage>
</organism>
<evidence type="ECO:0000256" key="3">
    <source>
        <dbReference type="ARBA" id="ARBA00022449"/>
    </source>
</evidence>
<proteinExistence type="inferred from homology"/>
<name>A0A438HWF4_VITVI</name>
<keyword evidence="7" id="KW-0630">Potassium</keyword>
<sequence>MSTSMVLCENLIFIRRSSFHSHTHGLSLPQFTDSTRGTRRRRPLGLVHSTRPRRSWWQKFFDDDGNWLGLKDGDMVDLEESSSEEEDLSETQKFEAWKRRAEAILELREAQEDIRNQEGRRWEDWLVEGSTDSHSDSDWVAGSHTGDEGGDGGDLGGIIPDKGFVESVRDLVLGREDDELLYEDRVFRYASFNSCGSSDHHVVNRYVKTVPLAAKMLDVRRHQKLEMVKELKIERARFRLEVEIGKSPPLSDDEVWLELRHKA</sequence>
<evidence type="ECO:0000256" key="11">
    <source>
        <dbReference type="ARBA" id="ARBA00043980"/>
    </source>
</evidence>
<keyword evidence="4" id="KW-0633">Potassium transport</keyword>
<keyword evidence="2" id="KW-0813">Transport</keyword>
<protein>
    <submittedName>
        <fullName evidence="13">Uncharacterized protein</fullName>
    </submittedName>
</protein>
<comment type="caution">
    <text evidence="13">The sequence shown here is derived from an EMBL/GenBank/DDBJ whole genome shotgun (WGS) entry which is preliminary data.</text>
</comment>
<keyword evidence="9" id="KW-0406">Ion transport</keyword>
<dbReference type="GO" id="GO:1902600">
    <property type="term" value="P:proton transmembrane transport"/>
    <property type="evidence" value="ECO:0007669"/>
    <property type="project" value="UniProtKB-KW"/>
</dbReference>
<dbReference type="AlphaFoldDB" id="A0A438HWF4"/>
<dbReference type="InterPro" id="IPR004282">
    <property type="entry name" value="CemA"/>
</dbReference>
<accession>A0A438HWF4</accession>
<keyword evidence="8" id="KW-1133">Transmembrane helix</keyword>
<keyword evidence="10" id="KW-0472">Membrane</keyword>
<dbReference type="GO" id="GO:0015297">
    <property type="term" value="F:antiporter activity"/>
    <property type="evidence" value="ECO:0007669"/>
    <property type="project" value="UniProtKB-KW"/>
</dbReference>
<evidence type="ECO:0000256" key="4">
    <source>
        <dbReference type="ARBA" id="ARBA00022538"/>
    </source>
</evidence>
<dbReference type="GO" id="GO:0016020">
    <property type="term" value="C:membrane"/>
    <property type="evidence" value="ECO:0007669"/>
    <property type="project" value="UniProtKB-SubCell"/>
</dbReference>
<evidence type="ECO:0000256" key="1">
    <source>
        <dbReference type="ARBA" id="ARBA00004141"/>
    </source>
</evidence>